<gene>
    <name evidence="2" type="ORF">Tci_857570</name>
</gene>
<reference evidence="2" key="1">
    <citation type="journal article" date="2019" name="Sci. Rep.">
        <title>Draft genome of Tanacetum cinerariifolium, the natural source of mosquito coil.</title>
        <authorList>
            <person name="Yamashiro T."/>
            <person name="Shiraishi A."/>
            <person name="Satake H."/>
            <person name="Nakayama K."/>
        </authorList>
    </citation>
    <scope>NUCLEOTIDE SEQUENCE</scope>
</reference>
<proteinExistence type="predicted"/>
<protein>
    <submittedName>
        <fullName evidence="2">Uncharacterized protein</fullName>
    </submittedName>
</protein>
<dbReference type="AlphaFoldDB" id="A0A699RGJ9"/>
<comment type="caution">
    <text evidence="2">The sequence shown here is derived from an EMBL/GenBank/DDBJ whole genome shotgun (WGS) entry which is preliminary data.</text>
</comment>
<evidence type="ECO:0000256" key="1">
    <source>
        <dbReference type="SAM" id="Coils"/>
    </source>
</evidence>
<keyword evidence="1" id="KW-0175">Coiled coil</keyword>
<accession>A0A699RGJ9</accession>
<feature type="coiled-coil region" evidence="1">
    <location>
        <begin position="75"/>
        <end position="110"/>
    </location>
</feature>
<sequence>MVQDTPIEEAAFMAIEESDDEQDIEDDYDSHHAFMFHPGPPTKIADMVQSVGSKIAIKEKEELWQTERSLLMRDLTDALKITDQLKAEQMRLEEEKDEEIRRLKAQLQEKKD</sequence>
<dbReference type="EMBL" id="BKCJ011100822">
    <property type="protein sequence ID" value="GFC85600.1"/>
    <property type="molecule type" value="Genomic_DNA"/>
</dbReference>
<name>A0A699RGJ9_TANCI</name>
<feature type="non-terminal residue" evidence="2">
    <location>
        <position position="112"/>
    </location>
</feature>
<organism evidence="2">
    <name type="scientific">Tanacetum cinerariifolium</name>
    <name type="common">Dalmatian daisy</name>
    <name type="synonym">Chrysanthemum cinerariifolium</name>
    <dbReference type="NCBI Taxonomy" id="118510"/>
    <lineage>
        <taxon>Eukaryota</taxon>
        <taxon>Viridiplantae</taxon>
        <taxon>Streptophyta</taxon>
        <taxon>Embryophyta</taxon>
        <taxon>Tracheophyta</taxon>
        <taxon>Spermatophyta</taxon>
        <taxon>Magnoliopsida</taxon>
        <taxon>eudicotyledons</taxon>
        <taxon>Gunneridae</taxon>
        <taxon>Pentapetalae</taxon>
        <taxon>asterids</taxon>
        <taxon>campanulids</taxon>
        <taxon>Asterales</taxon>
        <taxon>Asteraceae</taxon>
        <taxon>Asteroideae</taxon>
        <taxon>Anthemideae</taxon>
        <taxon>Anthemidinae</taxon>
        <taxon>Tanacetum</taxon>
    </lineage>
</organism>
<evidence type="ECO:0000313" key="2">
    <source>
        <dbReference type="EMBL" id="GFC85600.1"/>
    </source>
</evidence>